<evidence type="ECO:0000313" key="3">
    <source>
        <dbReference type="EMBL" id="AZS50968.1"/>
    </source>
</evidence>
<dbReference type="SUPFAM" id="SSF51261">
    <property type="entry name" value="Duplicated hybrid motif"/>
    <property type="match status" value="1"/>
</dbReference>
<accession>A0A3Q9JNM4</accession>
<evidence type="ECO:0000256" key="1">
    <source>
        <dbReference type="SAM" id="Phobius"/>
    </source>
</evidence>
<dbReference type="Proteomes" id="UP000273143">
    <property type="component" value="Chromosome"/>
</dbReference>
<dbReference type="CDD" id="cd12797">
    <property type="entry name" value="M23_peptidase"/>
    <property type="match status" value="1"/>
</dbReference>
<dbReference type="EMBL" id="CP029822">
    <property type="protein sequence ID" value="AZS50968.1"/>
    <property type="molecule type" value="Genomic_DNA"/>
</dbReference>
<keyword evidence="4" id="KW-1185">Reference proteome</keyword>
<sequence length="322" mass="34871">MRLILISDKNGQRNRSTFSVDISILVLGIAMLCLISAGLGCLFVKAITTPTVLVSEERLTSVLSNSQAEVETIRAEAQAQLDAYNVYLANIQARLIRLDAMGQRLTNLAGIENEFDFSENVGLGGVEEGLDEGDNNQTFSPPDFMQKLNELSDRISTREKQLSVLQSLIVKSTIRQENYISGYPVKNAYISSPYGVRIDPITGKARGHKGIDFSAPRGSKIMAVAAGVVTFSGVKNGYGNVVEISHVDGYKTIYAHNQSNLVKAGDLVQTDQPIALVGSSGRATGPHVHFEVVRNSQAISPISYITRVNKVANPTIQMAKAE</sequence>
<keyword evidence="1" id="KW-0812">Transmembrane</keyword>
<dbReference type="InterPro" id="IPR011055">
    <property type="entry name" value="Dup_hybrid_motif"/>
</dbReference>
<keyword evidence="1" id="KW-0472">Membrane</keyword>
<dbReference type="PANTHER" id="PTHR21666:SF291">
    <property type="entry name" value="STAGE II SPORULATION PROTEIN Q"/>
    <property type="match status" value="1"/>
</dbReference>
<dbReference type="GO" id="GO:0004222">
    <property type="term" value="F:metalloendopeptidase activity"/>
    <property type="evidence" value="ECO:0007669"/>
    <property type="project" value="TreeGrafter"/>
</dbReference>
<gene>
    <name evidence="3" type="ORF">DM558_09325</name>
</gene>
<feature type="transmembrane region" description="Helical" evidence="1">
    <location>
        <begin position="20"/>
        <end position="47"/>
    </location>
</feature>
<dbReference type="RefSeq" id="WP_127163689.1">
    <property type="nucleotide sequence ID" value="NZ_CP029822.1"/>
</dbReference>
<keyword evidence="1" id="KW-1133">Transmembrane helix</keyword>
<evidence type="ECO:0000313" key="4">
    <source>
        <dbReference type="Proteomes" id="UP000273143"/>
    </source>
</evidence>
<dbReference type="FunFam" id="2.70.70.10:FF:000006">
    <property type="entry name" value="M23 family peptidase"/>
    <property type="match status" value="1"/>
</dbReference>
<reference evidence="4" key="1">
    <citation type="submission" date="2018-06" db="EMBL/GenBank/DDBJ databases">
        <title>Complete genome of Pseudomonas insecticola strain QZS01.</title>
        <authorList>
            <person name="Wang J."/>
            <person name="Su Q."/>
        </authorList>
    </citation>
    <scope>NUCLEOTIDE SEQUENCE [LARGE SCALE GENOMIC DNA]</scope>
    <source>
        <strain evidence="4">QZS01</strain>
    </source>
</reference>
<organism evidence="3 4">
    <name type="scientific">Entomomonas moraniae</name>
    <dbReference type="NCBI Taxonomy" id="2213226"/>
    <lineage>
        <taxon>Bacteria</taxon>
        <taxon>Pseudomonadati</taxon>
        <taxon>Pseudomonadota</taxon>
        <taxon>Gammaproteobacteria</taxon>
        <taxon>Pseudomonadales</taxon>
        <taxon>Pseudomonadaceae</taxon>
        <taxon>Entomomonas</taxon>
    </lineage>
</organism>
<dbReference type="Pfam" id="PF01551">
    <property type="entry name" value="Peptidase_M23"/>
    <property type="match status" value="1"/>
</dbReference>
<feature type="domain" description="M23ase beta-sheet core" evidence="2">
    <location>
        <begin position="207"/>
        <end position="301"/>
    </location>
</feature>
<evidence type="ECO:0000259" key="2">
    <source>
        <dbReference type="Pfam" id="PF01551"/>
    </source>
</evidence>
<protein>
    <submittedName>
        <fullName evidence="3">M23 family peptidase</fullName>
    </submittedName>
</protein>
<dbReference type="InterPro" id="IPR050570">
    <property type="entry name" value="Cell_wall_metabolism_enzyme"/>
</dbReference>
<dbReference type="PANTHER" id="PTHR21666">
    <property type="entry name" value="PEPTIDASE-RELATED"/>
    <property type="match status" value="1"/>
</dbReference>
<dbReference type="KEGG" id="emo:DM558_09325"/>
<dbReference type="AlphaFoldDB" id="A0A3Q9JNM4"/>
<dbReference type="Gene3D" id="2.70.70.10">
    <property type="entry name" value="Glucose Permease (Domain IIA)"/>
    <property type="match status" value="1"/>
</dbReference>
<name>A0A3Q9JNM4_9GAMM</name>
<dbReference type="InterPro" id="IPR016047">
    <property type="entry name" value="M23ase_b-sheet_dom"/>
</dbReference>
<proteinExistence type="predicted"/>